<dbReference type="Proteomes" id="UP001301442">
    <property type="component" value="Chromosome"/>
</dbReference>
<protein>
    <submittedName>
        <fullName evidence="6">Sulfatase-like hydrolase/transferase</fullName>
    </submittedName>
</protein>
<dbReference type="Gene3D" id="3.30.1120.10">
    <property type="match status" value="1"/>
</dbReference>
<dbReference type="SUPFAM" id="SSF53649">
    <property type="entry name" value="Alkaline phosphatase-like"/>
    <property type="match status" value="1"/>
</dbReference>
<evidence type="ECO:0000256" key="1">
    <source>
        <dbReference type="ARBA" id="ARBA00008779"/>
    </source>
</evidence>
<keyword evidence="2" id="KW-0378">Hydrolase</keyword>
<evidence type="ECO:0000313" key="6">
    <source>
        <dbReference type="EMBL" id="WOH38138.1"/>
    </source>
</evidence>
<dbReference type="Gene3D" id="3.40.720.10">
    <property type="entry name" value="Alkaline Phosphatase, subunit A"/>
    <property type="match status" value="1"/>
</dbReference>
<dbReference type="PANTHER" id="PTHR42693:SF53">
    <property type="entry name" value="ENDO-4-O-SULFATASE"/>
    <property type="match status" value="1"/>
</dbReference>
<dbReference type="InterPro" id="IPR017850">
    <property type="entry name" value="Alkaline_phosphatase_core_sf"/>
</dbReference>
<name>A0ABZ0GR99_9GAMM</name>
<evidence type="ECO:0000256" key="4">
    <source>
        <dbReference type="SAM" id="SignalP"/>
    </source>
</evidence>
<feature type="signal peptide" evidence="4">
    <location>
        <begin position="1"/>
        <end position="19"/>
    </location>
</feature>
<evidence type="ECO:0000256" key="2">
    <source>
        <dbReference type="ARBA" id="ARBA00022801"/>
    </source>
</evidence>
<gene>
    <name evidence="6" type="ORF">RI844_02570</name>
</gene>
<keyword evidence="7" id="KW-1185">Reference proteome</keyword>
<feature type="compositionally biased region" description="Basic and acidic residues" evidence="3">
    <location>
        <begin position="230"/>
        <end position="241"/>
    </location>
</feature>
<dbReference type="Pfam" id="PF00884">
    <property type="entry name" value="Sulfatase"/>
    <property type="match status" value="1"/>
</dbReference>
<dbReference type="RefSeq" id="WP_348396911.1">
    <property type="nucleotide sequence ID" value="NZ_CP136600.1"/>
</dbReference>
<comment type="similarity">
    <text evidence="1">Belongs to the sulfatase family.</text>
</comment>
<organism evidence="6 7">
    <name type="scientific">Thalassotalea fonticola</name>
    <dbReference type="NCBI Taxonomy" id="3065649"/>
    <lineage>
        <taxon>Bacteria</taxon>
        <taxon>Pseudomonadati</taxon>
        <taxon>Pseudomonadota</taxon>
        <taxon>Gammaproteobacteria</taxon>
        <taxon>Alteromonadales</taxon>
        <taxon>Colwelliaceae</taxon>
        <taxon>Thalassotalea</taxon>
    </lineage>
</organism>
<feature type="region of interest" description="Disordered" evidence="3">
    <location>
        <begin position="218"/>
        <end position="241"/>
    </location>
</feature>
<keyword evidence="4" id="KW-0732">Signal</keyword>
<evidence type="ECO:0000259" key="5">
    <source>
        <dbReference type="Pfam" id="PF00884"/>
    </source>
</evidence>
<feature type="chain" id="PRO_5045466817" evidence="4">
    <location>
        <begin position="20"/>
        <end position="464"/>
    </location>
</feature>
<dbReference type="EMBL" id="CP136600">
    <property type="protein sequence ID" value="WOH38138.1"/>
    <property type="molecule type" value="Genomic_DNA"/>
</dbReference>
<feature type="domain" description="Sulfatase N-terminal" evidence="5">
    <location>
        <begin position="27"/>
        <end position="341"/>
    </location>
</feature>
<sequence length="464" mass="51855">MKNLLSIGLSLLLAGQSMALESPASQPNIIVIMADDMGYGDLGSYNGIHHTPHLDQLAREGLRFTDFHSSGTVCSPTRAGLITGRYQHKTGVDGVVNADPKHPSHSFGVDPKTQITFPSLVKAKGYKTGLFGKWHVGYEERYRPMNFGFDRFVGFLSGNIDYISHYDRMHSYDWWHNEKQVVEQGYSTHLITEHAINFINDNKNNPFVLYVAHEAVHDPMQGPDSPIQRGPDKQKRKQDIDKEPIFKQVIGELDVSVGKLVEAVKLAGLSENTLIIFTSDNGPMKLSSPGPLRGKKGSLFEGGHRVPTIAWWPTKIKANTVSEQLTISLDIMPTILALTGAVVPAEHQLDGISLLPVFSGDKQPVRDLFWRNGGLNLHSSDLQTNDVAKAMRQGKWKLLVSPYYRSMSLYDLDKDLAEQHNIASSHPEVVKQMTEKVRAWESDILPYLPYQIRTKPLKSEKPAK</sequence>
<reference evidence="6 7" key="1">
    <citation type="submission" date="2023-09" db="EMBL/GenBank/DDBJ databases">
        <authorList>
            <person name="Qi X."/>
        </authorList>
    </citation>
    <scope>NUCLEOTIDE SEQUENCE [LARGE SCALE GENOMIC DNA]</scope>
    <source>
        <strain evidence="6 7">S1-1</strain>
    </source>
</reference>
<proteinExistence type="inferred from homology"/>
<dbReference type="InterPro" id="IPR050738">
    <property type="entry name" value="Sulfatase"/>
</dbReference>
<dbReference type="InterPro" id="IPR000917">
    <property type="entry name" value="Sulfatase_N"/>
</dbReference>
<accession>A0ABZ0GR99</accession>
<evidence type="ECO:0000313" key="7">
    <source>
        <dbReference type="Proteomes" id="UP001301442"/>
    </source>
</evidence>
<evidence type="ECO:0000256" key="3">
    <source>
        <dbReference type="SAM" id="MobiDB-lite"/>
    </source>
</evidence>
<dbReference type="PANTHER" id="PTHR42693">
    <property type="entry name" value="ARYLSULFATASE FAMILY MEMBER"/>
    <property type="match status" value="1"/>
</dbReference>